<dbReference type="AlphaFoldDB" id="E3HYB1"/>
<evidence type="ECO:0000313" key="3">
    <source>
        <dbReference type="Proteomes" id="UP000006876"/>
    </source>
</evidence>
<sequence length="38" mass="4025">MSFRDLVEEKGGSTEPLPEASFKSSGTMVNTVIVVIPA</sequence>
<organism evidence="2 3">
    <name type="scientific">Achromobacter xylosoxidans (strain A8)</name>
    <dbReference type="NCBI Taxonomy" id="762376"/>
    <lineage>
        <taxon>Bacteria</taxon>
        <taxon>Pseudomonadati</taxon>
        <taxon>Pseudomonadota</taxon>
        <taxon>Betaproteobacteria</taxon>
        <taxon>Burkholderiales</taxon>
        <taxon>Alcaligenaceae</taxon>
        <taxon>Achromobacter</taxon>
    </lineage>
</organism>
<evidence type="ECO:0000313" key="2">
    <source>
        <dbReference type="EMBL" id="ADP20065.1"/>
    </source>
</evidence>
<dbReference type="Proteomes" id="UP000006876">
    <property type="component" value="Plasmid pA82"/>
</dbReference>
<keyword evidence="2" id="KW-0614">Plasmid</keyword>
<geneLocation type="plasmid" evidence="2 3">
    <name>pA82</name>
</geneLocation>
<gene>
    <name evidence="2" type="ordered locus">AXYL_06783</name>
</gene>
<proteinExistence type="predicted"/>
<feature type="compositionally biased region" description="Basic and acidic residues" evidence="1">
    <location>
        <begin position="1"/>
        <end position="12"/>
    </location>
</feature>
<name>E3HYB1_ACHXA</name>
<protein>
    <submittedName>
        <fullName evidence="2">Uncharacterized protein</fullName>
    </submittedName>
</protein>
<accession>E3HYB1</accession>
<dbReference type="KEGG" id="axy:AXYL_06783"/>
<reference evidence="3" key="1">
    <citation type="journal article" date="2011" name="J. Bacteriol.">
        <title>Complete genome sequence of the haloaromatic acid-degrading bacterium Achromobacter xylosoxidans A8.</title>
        <authorList>
            <person name="Strnad H."/>
            <person name="Ridl J."/>
            <person name="Paces J."/>
            <person name="Kolar M."/>
            <person name="Vlcek C."/>
            <person name="Paces V."/>
        </authorList>
    </citation>
    <scope>NUCLEOTIDE SEQUENCE [LARGE SCALE GENOMIC DNA]</scope>
    <source>
        <strain evidence="3">A8</strain>
        <plasmid evidence="3">pA82</plasmid>
    </source>
</reference>
<feature type="region of interest" description="Disordered" evidence="1">
    <location>
        <begin position="1"/>
        <end position="22"/>
    </location>
</feature>
<evidence type="ECO:0000256" key="1">
    <source>
        <dbReference type="SAM" id="MobiDB-lite"/>
    </source>
</evidence>
<dbReference type="EMBL" id="CP002289">
    <property type="protein sequence ID" value="ADP20065.1"/>
    <property type="molecule type" value="Genomic_DNA"/>
</dbReference>
<dbReference type="HOGENOM" id="CLU_3323331_0_0_4"/>